<dbReference type="Proteomes" id="UP000484255">
    <property type="component" value="Unassembled WGS sequence"/>
</dbReference>
<dbReference type="RefSeq" id="WP_163458606.1">
    <property type="nucleotide sequence ID" value="NZ_JAAGOH010000019.1"/>
</dbReference>
<dbReference type="AlphaFoldDB" id="A0A7C9PI96"/>
<organism evidence="1 2">
    <name type="scientific">Ideonella livida</name>
    <dbReference type="NCBI Taxonomy" id="2707176"/>
    <lineage>
        <taxon>Bacteria</taxon>
        <taxon>Pseudomonadati</taxon>
        <taxon>Pseudomonadota</taxon>
        <taxon>Betaproteobacteria</taxon>
        <taxon>Burkholderiales</taxon>
        <taxon>Sphaerotilaceae</taxon>
        <taxon>Ideonella</taxon>
    </lineage>
</organism>
<gene>
    <name evidence="1" type="ORF">G3A44_15510</name>
</gene>
<keyword evidence="2" id="KW-1185">Reference proteome</keyword>
<accession>A0A7C9PI96</accession>
<name>A0A7C9PI96_9BURK</name>
<reference evidence="1 2" key="1">
    <citation type="submission" date="2020-02" db="EMBL/GenBank/DDBJ databases">
        <title>Ideonella bacterium strain TBM-1.</title>
        <authorList>
            <person name="Chen W.-M."/>
        </authorList>
    </citation>
    <scope>NUCLEOTIDE SEQUENCE [LARGE SCALE GENOMIC DNA]</scope>
    <source>
        <strain evidence="1 2">TBM-1</strain>
    </source>
</reference>
<comment type="caution">
    <text evidence="1">The sequence shown here is derived from an EMBL/GenBank/DDBJ whole genome shotgun (WGS) entry which is preliminary data.</text>
</comment>
<protein>
    <submittedName>
        <fullName evidence="1">Uncharacterized protein</fullName>
    </submittedName>
</protein>
<sequence>MADPVDSARRHAARWLVLLAASGLCACHGVDPLLAKPPPPTRPDVVLRTPWELQQALVQARQAVAQVRGLFSNGLWSDALSQSPQAFSQALARQRPALQPQAEALQAALGEMFTSAAAVDESASQITLRLRALDTIRERTGFVAYVERRADLYNRRAQAQREQQRYGAGADRFQSEAAGHQAVANSGRVERIDYVDSRGRVVESRYTPAHDERQRARMLLPFANQAARDLAERASQEQERAQQLALEINATRSGNLEQVERQIYDASDHITQDLWPRLDAAQQRLQRARERFHQLSGQP</sequence>
<proteinExistence type="predicted"/>
<evidence type="ECO:0000313" key="1">
    <source>
        <dbReference type="EMBL" id="NDY92596.1"/>
    </source>
</evidence>
<dbReference type="EMBL" id="JAAGOH010000019">
    <property type="protein sequence ID" value="NDY92596.1"/>
    <property type="molecule type" value="Genomic_DNA"/>
</dbReference>
<evidence type="ECO:0000313" key="2">
    <source>
        <dbReference type="Proteomes" id="UP000484255"/>
    </source>
</evidence>